<evidence type="ECO:0000313" key="4">
    <source>
        <dbReference type="EMBL" id="GAA6166515.1"/>
    </source>
</evidence>
<dbReference type="RefSeq" id="WP_353301428.1">
    <property type="nucleotide sequence ID" value="NZ_BAABWN010000001.1"/>
</dbReference>
<protein>
    <submittedName>
        <fullName evidence="4">VacJ family lipoprotein</fullName>
    </submittedName>
</protein>
<dbReference type="EMBL" id="BAABWN010000001">
    <property type="protein sequence ID" value="GAA6166515.1"/>
    <property type="molecule type" value="Genomic_DNA"/>
</dbReference>
<reference evidence="4 5" key="1">
    <citation type="submission" date="2024-04" db="EMBL/GenBank/DDBJ databases">
        <title>Draft genome sequence of Sessilibacter corallicola NBRC 116591.</title>
        <authorList>
            <person name="Miyakawa T."/>
            <person name="Kusuya Y."/>
            <person name="Miura T."/>
        </authorList>
    </citation>
    <scope>NUCLEOTIDE SEQUENCE [LARGE SCALE GENOMIC DNA]</scope>
    <source>
        <strain evidence="4 5">KU-00831-HH</strain>
    </source>
</reference>
<evidence type="ECO:0000256" key="1">
    <source>
        <dbReference type="ARBA" id="ARBA00010634"/>
    </source>
</evidence>
<gene>
    <name evidence="4" type="ORF">NBRC116591_03250</name>
</gene>
<feature type="chain" id="PRO_5045157452" evidence="3">
    <location>
        <begin position="22"/>
        <end position="258"/>
    </location>
</feature>
<dbReference type="InterPro" id="IPR007428">
    <property type="entry name" value="MlaA"/>
</dbReference>
<evidence type="ECO:0000313" key="5">
    <source>
        <dbReference type="Proteomes" id="UP001465153"/>
    </source>
</evidence>
<keyword evidence="5" id="KW-1185">Reference proteome</keyword>
<dbReference type="PANTHER" id="PTHR30035:SF3">
    <property type="entry name" value="INTERMEMBRANE PHOSPHOLIPID TRANSPORT SYSTEM LIPOPROTEIN MLAA"/>
    <property type="match status" value="1"/>
</dbReference>
<dbReference type="PRINTS" id="PR01805">
    <property type="entry name" value="VACJLIPOPROT"/>
</dbReference>
<keyword evidence="4" id="KW-0449">Lipoprotein</keyword>
<dbReference type="Proteomes" id="UP001465153">
    <property type="component" value="Unassembled WGS sequence"/>
</dbReference>
<accession>A0ABQ0A4N1</accession>
<dbReference type="Pfam" id="PF04333">
    <property type="entry name" value="MlaA"/>
    <property type="match status" value="1"/>
</dbReference>
<sequence>MGIKTIVFSAALVLAAPLSLAQTDAESVDSTSPSAEVYDPFEGFNRAVFRFNNGLDRFILKPVAKGYRAVTPNRVENGVTNIFGNLGEVGTIVNSVLQWKWGKAGNSTGRFLVNSTVGLVGIFDVAKSIGLPKKDGEDFGQTLATWGVGNGPYLMLPLLGPSNLRDGFGLGVDYFTDPVNYIDDSETQLGVSATRTINTRAQLLEVEEIISGDKYVFFRNAYMQRREFLVKDGEVEDDFGAGSDDFEGFDGFDDIELD</sequence>
<name>A0ABQ0A4N1_9GAMM</name>
<comment type="similarity">
    <text evidence="1">Belongs to the MlaA family.</text>
</comment>
<evidence type="ECO:0000256" key="2">
    <source>
        <dbReference type="ARBA" id="ARBA00022729"/>
    </source>
</evidence>
<organism evidence="4 5">
    <name type="scientific">Sessilibacter corallicola</name>
    <dbReference type="NCBI Taxonomy" id="2904075"/>
    <lineage>
        <taxon>Bacteria</taxon>
        <taxon>Pseudomonadati</taxon>
        <taxon>Pseudomonadota</taxon>
        <taxon>Gammaproteobacteria</taxon>
        <taxon>Cellvibrionales</taxon>
        <taxon>Cellvibrionaceae</taxon>
        <taxon>Sessilibacter</taxon>
    </lineage>
</organism>
<evidence type="ECO:0000256" key="3">
    <source>
        <dbReference type="SAM" id="SignalP"/>
    </source>
</evidence>
<dbReference type="PANTHER" id="PTHR30035">
    <property type="entry name" value="LIPOPROTEIN VACJ-RELATED"/>
    <property type="match status" value="1"/>
</dbReference>
<comment type="caution">
    <text evidence="4">The sequence shown here is derived from an EMBL/GenBank/DDBJ whole genome shotgun (WGS) entry which is preliminary data.</text>
</comment>
<keyword evidence="2 3" id="KW-0732">Signal</keyword>
<proteinExistence type="inferred from homology"/>
<feature type="signal peptide" evidence="3">
    <location>
        <begin position="1"/>
        <end position="21"/>
    </location>
</feature>